<evidence type="ECO:0000313" key="2">
    <source>
        <dbReference type="EMBL" id="GIX66299.1"/>
    </source>
</evidence>
<dbReference type="GeneID" id="94197780"/>
<proteinExistence type="predicted"/>
<reference evidence="2 3" key="1">
    <citation type="submission" date="2021-06" db="EMBL/GenBank/DDBJ databases">
        <title>Genome sequence of Babesia caballi.</title>
        <authorList>
            <person name="Yamagishi J."/>
            <person name="Kidaka T."/>
            <person name="Ochi A."/>
        </authorList>
    </citation>
    <scope>NUCLEOTIDE SEQUENCE [LARGE SCALE GENOMIC DNA]</scope>
    <source>
        <strain evidence="2">USDA-D6B2</strain>
    </source>
</reference>
<dbReference type="AlphaFoldDB" id="A0AAV4M638"/>
<keyword evidence="3" id="KW-1185">Reference proteome</keyword>
<protein>
    <submittedName>
        <fullName evidence="2">RNA editing complex MP57, putative</fullName>
    </submittedName>
</protein>
<name>A0AAV4M638_BABCB</name>
<feature type="region of interest" description="Disordered" evidence="1">
    <location>
        <begin position="524"/>
        <end position="552"/>
    </location>
</feature>
<feature type="compositionally biased region" description="Basic and acidic residues" evidence="1">
    <location>
        <begin position="536"/>
        <end position="552"/>
    </location>
</feature>
<feature type="compositionally biased region" description="Polar residues" evidence="1">
    <location>
        <begin position="336"/>
        <end position="345"/>
    </location>
</feature>
<evidence type="ECO:0000256" key="1">
    <source>
        <dbReference type="SAM" id="MobiDB-lite"/>
    </source>
</evidence>
<dbReference type="EMBL" id="BPLF01000006">
    <property type="protein sequence ID" value="GIX66299.1"/>
    <property type="molecule type" value="Genomic_DNA"/>
</dbReference>
<organism evidence="2 3">
    <name type="scientific">Babesia caballi</name>
    <dbReference type="NCBI Taxonomy" id="5871"/>
    <lineage>
        <taxon>Eukaryota</taxon>
        <taxon>Sar</taxon>
        <taxon>Alveolata</taxon>
        <taxon>Apicomplexa</taxon>
        <taxon>Aconoidasida</taxon>
        <taxon>Piroplasmida</taxon>
        <taxon>Babesiidae</taxon>
        <taxon>Babesia</taxon>
    </lineage>
</organism>
<comment type="caution">
    <text evidence="2">The sequence shown here is derived from an EMBL/GenBank/DDBJ whole genome shotgun (WGS) entry which is preliminary data.</text>
</comment>
<dbReference type="RefSeq" id="XP_067718368.1">
    <property type="nucleotide sequence ID" value="XM_067862267.1"/>
</dbReference>
<feature type="region of interest" description="Disordered" evidence="1">
    <location>
        <begin position="325"/>
        <end position="345"/>
    </location>
</feature>
<gene>
    <name evidence="2" type="ORF">BcabD6B2_57350</name>
</gene>
<accession>A0AAV4M638</accession>
<sequence>MLPRLVALDLVTAAPLIDVEAFSLQQKGRPRRGGRRLDSRAGTITKGVAVLLYAQCTILLKDARAACKRAVGTKEAAPVRAALPRTKTRGRQVAFAETEEQESPLWGGVGRQVLKDQKIRLECLDSRVKTPNAHDGFAYNKIIMGVGIYSQYEFDEENNLRKQLTHVVRWGGPRELDIAGGAVALEGAVAGKGGPLGLCDGELSSADAVVKPAAPIKGYLYDLEDEGECGSANPQLRRIKRAALEVFDHCIIVDAERHANKRRHVRGNCAVTRNIVGHVLHRLRPGWSANLLETYTYNYVEEALARERETKYKAFFVKCIERKPPKHGRDGRKQTTRISTKPTSNAALTAVAVKKPYSLRSAKTQTEGGDLNGDVYSKLKIFCVEKHAGERCSLTAALAGDKPSREEVPAQVREGLAVAGVELGVQLGLERRARVQHVRHHVAVEEVAGALEVVGSQPEEDENLHLVEEGEVRNEVDQEVGLELEEQKVDGPVEQVVRVEAAVGAGVVADDAAVAEHPVEEMCKGRESGVQNADGQVHDPVHGRGEQGNRHF</sequence>
<evidence type="ECO:0000313" key="3">
    <source>
        <dbReference type="Proteomes" id="UP001497744"/>
    </source>
</evidence>
<dbReference type="Proteomes" id="UP001497744">
    <property type="component" value="Unassembled WGS sequence"/>
</dbReference>